<dbReference type="SUPFAM" id="SSF52096">
    <property type="entry name" value="ClpP/crotonase"/>
    <property type="match status" value="1"/>
</dbReference>
<evidence type="ECO:0000256" key="2">
    <source>
        <dbReference type="ARBA" id="ARBA00023239"/>
    </source>
</evidence>
<name>A0ABV8RWM0_9BURK</name>
<keyword evidence="2" id="KW-0456">Lyase</keyword>
<gene>
    <name evidence="3" type="ORF">ACFO0J_04455</name>
</gene>
<organism evidence="3 4">
    <name type="scientific">Castellaniella hirudinis</name>
    <dbReference type="NCBI Taxonomy" id="1144617"/>
    <lineage>
        <taxon>Bacteria</taxon>
        <taxon>Pseudomonadati</taxon>
        <taxon>Pseudomonadota</taxon>
        <taxon>Betaproteobacteria</taxon>
        <taxon>Burkholderiales</taxon>
        <taxon>Alcaligenaceae</taxon>
        <taxon>Castellaniella</taxon>
    </lineage>
</organism>
<dbReference type="Proteomes" id="UP001595756">
    <property type="component" value="Unassembled WGS sequence"/>
</dbReference>
<comment type="caution">
    <text evidence="3">The sequence shown here is derived from an EMBL/GenBank/DDBJ whole genome shotgun (WGS) entry which is preliminary data.</text>
</comment>
<dbReference type="Pfam" id="PF00378">
    <property type="entry name" value="ECH_1"/>
    <property type="match status" value="1"/>
</dbReference>
<accession>A0ABV8RWM0</accession>
<evidence type="ECO:0000256" key="1">
    <source>
        <dbReference type="ARBA" id="ARBA00023098"/>
    </source>
</evidence>
<dbReference type="PANTHER" id="PTHR11941:SF169">
    <property type="entry name" value="(7AS)-7A-METHYL-1,5-DIOXO-2,3,5,6,7,7A-HEXAHYDRO-1H-INDENE-CARBOXYL-COA HYDROLASE"/>
    <property type="match status" value="1"/>
</dbReference>
<dbReference type="Gene3D" id="3.90.226.10">
    <property type="entry name" value="2-enoyl-CoA Hydratase, Chain A, domain 1"/>
    <property type="match status" value="1"/>
</dbReference>
<dbReference type="CDD" id="cd06558">
    <property type="entry name" value="crotonase-like"/>
    <property type="match status" value="1"/>
</dbReference>
<evidence type="ECO:0000313" key="3">
    <source>
        <dbReference type="EMBL" id="MFC4297290.1"/>
    </source>
</evidence>
<dbReference type="PANTHER" id="PTHR11941">
    <property type="entry name" value="ENOYL-COA HYDRATASE-RELATED"/>
    <property type="match status" value="1"/>
</dbReference>
<dbReference type="EMBL" id="JBHSDY010000002">
    <property type="protein sequence ID" value="MFC4297290.1"/>
    <property type="molecule type" value="Genomic_DNA"/>
</dbReference>
<dbReference type="InterPro" id="IPR001753">
    <property type="entry name" value="Enoyl-CoA_hydra/iso"/>
</dbReference>
<dbReference type="InterPro" id="IPR029045">
    <property type="entry name" value="ClpP/crotonase-like_dom_sf"/>
</dbReference>
<keyword evidence="1" id="KW-0443">Lipid metabolism</keyword>
<reference evidence="4" key="1">
    <citation type="journal article" date="2019" name="Int. J. Syst. Evol. Microbiol.">
        <title>The Global Catalogue of Microorganisms (GCM) 10K type strain sequencing project: providing services to taxonomists for standard genome sequencing and annotation.</title>
        <authorList>
            <consortium name="The Broad Institute Genomics Platform"/>
            <consortium name="The Broad Institute Genome Sequencing Center for Infectious Disease"/>
            <person name="Wu L."/>
            <person name="Ma J."/>
        </authorList>
    </citation>
    <scope>NUCLEOTIDE SEQUENCE [LARGE SCALE GENOMIC DNA]</scope>
    <source>
        <strain evidence="4">CGMCC 1.19029</strain>
    </source>
</reference>
<protein>
    <submittedName>
        <fullName evidence="3">Enoyl-CoA hydratase/isomerase family protein</fullName>
    </submittedName>
</protein>
<dbReference type="RefSeq" id="WP_376811842.1">
    <property type="nucleotide sequence ID" value="NZ_JBHSDY010000002.1"/>
</dbReference>
<evidence type="ECO:0000313" key="4">
    <source>
        <dbReference type="Proteomes" id="UP001595756"/>
    </source>
</evidence>
<keyword evidence="4" id="KW-1185">Reference proteome</keyword>
<sequence length="243" mass="25846">MHAATPGVVTLTLDHPEKGNALSAPLVERLSEGIQGAIADPSVHTLVIQGAGRHFCTGFDLSDLEQETEGDLLYRFIQIERLLSTLWHAPIRTVAIGQGHVLGAGADLFTACDIRLARPDTAFRFPGASFGLVLGTRRLAERVGADRALAWTSSGASIKQEEAIACGLASQSGDAFAAQPPAPHRTDRETFSALRAATRADRRDQDLAALVASIMNSSLKARLLAHRDRARAAAAQRKKAASP</sequence>
<proteinExistence type="predicted"/>